<proteinExistence type="inferred from homology"/>
<evidence type="ECO:0000256" key="2">
    <source>
        <dbReference type="ARBA" id="ARBA00005709"/>
    </source>
</evidence>
<dbReference type="PANTHER" id="PTHR42792">
    <property type="entry name" value="FLAGELLIN"/>
    <property type="match status" value="1"/>
</dbReference>
<name>A0A372LQX6_9BACI</name>
<keyword evidence="3" id="KW-0975">Bacterial flagellum</keyword>
<dbReference type="Proteomes" id="UP000264541">
    <property type="component" value="Unassembled WGS sequence"/>
</dbReference>
<reference evidence="5 6" key="1">
    <citation type="submission" date="2018-08" db="EMBL/GenBank/DDBJ databases">
        <title>Bacillus chawlae sp. nov., Bacillus glennii sp. nov., and Bacillus saganii sp. nov. Isolated from the Vehicle Assembly Building at Kennedy Space Center where the Viking Spacecraft were Assembled.</title>
        <authorList>
            <person name="Seuylemezian A."/>
            <person name="Vaishampayan P."/>
        </authorList>
    </citation>
    <scope>NUCLEOTIDE SEQUENCE [LARGE SCALE GENOMIC DNA]</scope>
    <source>
        <strain evidence="5 6">V47-23a</strain>
    </source>
</reference>
<keyword evidence="6" id="KW-1185">Reference proteome</keyword>
<dbReference type="PANTHER" id="PTHR42792:SF2">
    <property type="entry name" value="FLAGELLIN"/>
    <property type="match status" value="1"/>
</dbReference>
<dbReference type="OrthoDB" id="9796789at2"/>
<dbReference type="GO" id="GO:0009288">
    <property type="term" value="C:bacterial-type flagellum"/>
    <property type="evidence" value="ECO:0007669"/>
    <property type="project" value="UniProtKB-SubCell"/>
</dbReference>
<comment type="similarity">
    <text evidence="2">Belongs to the bacterial flagellin family.</text>
</comment>
<dbReference type="InterPro" id="IPR042187">
    <property type="entry name" value="Flagellin_C_sub2"/>
</dbReference>
<evidence type="ECO:0000256" key="1">
    <source>
        <dbReference type="ARBA" id="ARBA00004365"/>
    </source>
</evidence>
<evidence type="ECO:0000256" key="3">
    <source>
        <dbReference type="ARBA" id="ARBA00023143"/>
    </source>
</evidence>
<dbReference type="InterPro" id="IPR001492">
    <property type="entry name" value="Flagellin"/>
</dbReference>
<dbReference type="Gene3D" id="6.10.10.10">
    <property type="entry name" value="Flagellar export chaperone, C-terminal domain"/>
    <property type="match status" value="1"/>
</dbReference>
<evidence type="ECO:0000259" key="4">
    <source>
        <dbReference type="Pfam" id="PF00700"/>
    </source>
</evidence>
<dbReference type="AlphaFoldDB" id="A0A372LQX6"/>
<gene>
    <name evidence="5" type="ORF">D0469_09690</name>
</gene>
<organism evidence="5 6">
    <name type="scientific">Peribacillus saganii</name>
    <dbReference type="NCBI Taxonomy" id="2303992"/>
    <lineage>
        <taxon>Bacteria</taxon>
        <taxon>Bacillati</taxon>
        <taxon>Bacillota</taxon>
        <taxon>Bacilli</taxon>
        <taxon>Bacillales</taxon>
        <taxon>Bacillaceae</taxon>
        <taxon>Peribacillus</taxon>
    </lineage>
</organism>
<accession>A0A372LQX6</accession>
<protein>
    <recommendedName>
        <fullName evidence="4">Flagellin C-terminal domain-containing protein</fullName>
    </recommendedName>
</protein>
<comment type="caution">
    <text evidence="5">The sequence shown here is derived from an EMBL/GenBank/DDBJ whole genome shotgun (WGS) entry which is preliminary data.</text>
</comment>
<dbReference type="EMBL" id="QVTE01000026">
    <property type="protein sequence ID" value="RFU69375.1"/>
    <property type="molecule type" value="Genomic_DNA"/>
</dbReference>
<dbReference type="Gene3D" id="1.20.1330.10">
    <property type="entry name" value="f41 fragment of flagellin, N-terminal domain"/>
    <property type="match status" value="1"/>
</dbReference>
<sequence>MADNETVSMDFNVTNNVERTVQVKDSSNNSVTGMFVLDNTGSTEITGTGLKLNFDPSTIANGTIGFNVDDITPNDFKMTLKEDTDGDGLFESTVVNAQSFNKGDLVSLGATGINVQTSNSTSVSDSALFEIENVAQDNSATMQIGANAGQTVSLELKDMRAKALQISTDLAGGGEQTLTLLNGSSQTVWFTEIAGVNDGVSNNSTQYALDISTNEKAQAAIIAADDAIQRVSEERSRMGALQNRLEYTVDNLKYMNENLTASESRIRDLDMAEEMTKFTKNNILNQAAQAMLAQANQLPQGVLQLLK</sequence>
<dbReference type="GO" id="GO:0005198">
    <property type="term" value="F:structural molecule activity"/>
    <property type="evidence" value="ECO:0007669"/>
    <property type="project" value="InterPro"/>
</dbReference>
<feature type="domain" description="Flagellin C-terminal" evidence="4">
    <location>
        <begin position="223"/>
        <end position="306"/>
    </location>
</feature>
<evidence type="ECO:0000313" key="5">
    <source>
        <dbReference type="EMBL" id="RFU69375.1"/>
    </source>
</evidence>
<evidence type="ECO:0000313" key="6">
    <source>
        <dbReference type="Proteomes" id="UP000264541"/>
    </source>
</evidence>
<dbReference type="SUPFAM" id="SSF64518">
    <property type="entry name" value="Phase 1 flagellin"/>
    <property type="match status" value="1"/>
</dbReference>
<dbReference type="InterPro" id="IPR046358">
    <property type="entry name" value="Flagellin_C"/>
</dbReference>
<dbReference type="Pfam" id="PF00700">
    <property type="entry name" value="Flagellin_C"/>
    <property type="match status" value="1"/>
</dbReference>
<comment type="subcellular location">
    <subcellularLocation>
        <location evidence="1">Bacterial flagellum</location>
    </subcellularLocation>
</comment>